<organism evidence="3 4">
    <name type="scientific">Halorubrum lacusprofundi (strain ATCC 49239 / DSM 5036 / JCM 8891 / ACAM 34)</name>
    <dbReference type="NCBI Taxonomy" id="416348"/>
    <lineage>
        <taxon>Archaea</taxon>
        <taxon>Methanobacteriati</taxon>
        <taxon>Methanobacteriota</taxon>
        <taxon>Stenosarchaea group</taxon>
        <taxon>Halobacteria</taxon>
        <taxon>Halobacteriales</taxon>
        <taxon>Haloferacaceae</taxon>
        <taxon>Halorubrum</taxon>
    </lineage>
</organism>
<dbReference type="PROSITE" id="PS50966">
    <property type="entry name" value="ZF_SWIM"/>
    <property type="match status" value="1"/>
</dbReference>
<keyword evidence="1" id="KW-0862">Zinc</keyword>
<keyword evidence="4" id="KW-1185">Reference proteome</keyword>
<keyword evidence="1" id="KW-0863">Zinc-finger</keyword>
<dbReference type="eggNOG" id="arCOG07773">
    <property type="taxonomic scope" value="Archaea"/>
</dbReference>
<accession>B9LTD2</accession>
<dbReference type="EMBL" id="CP001365">
    <property type="protein sequence ID" value="ACM58104.1"/>
    <property type="molecule type" value="Genomic_DNA"/>
</dbReference>
<keyword evidence="1" id="KW-0479">Metal-binding</keyword>
<evidence type="ECO:0000313" key="3">
    <source>
        <dbReference type="EMBL" id="ACM58104.1"/>
    </source>
</evidence>
<proteinExistence type="predicted"/>
<dbReference type="GO" id="GO:0008270">
    <property type="term" value="F:zinc ion binding"/>
    <property type="evidence" value="ECO:0007669"/>
    <property type="project" value="UniProtKB-KW"/>
</dbReference>
<evidence type="ECO:0000259" key="2">
    <source>
        <dbReference type="PROSITE" id="PS50966"/>
    </source>
</evidence>
<dbReference type="HOGENOM" id="CLU_1280754_0_0_2"/>
<gene>
    <name evidence="3" type="ordered locus">Hlac_2531</name>
</gene>
<feature type="domain" description="SWIM-type" evidence="2">
    <location>
        <begin position="20"/>
        <end position="52"/>
    </location>
</feature>
<dbReference type="InterPro" id="IPR007527">
    <property type="entry name" value="Znf_SWIM"/>
</dbReference>
<reference evidence="3 4" key="1">
    <citation type="journal article" date="2016" name="Stand. Genomic Sci.">
        <title>Complete genome sequence of the Antarctic Halorubrum lacusprofundi type strain ACAM 34.</title>
        <authorList>
            <person name="Anderson I.J."/>
            <person name="DasSarma P."/>
            <person name="Lucas S."/>
            <person name="Copeland A."/>
            <person name="Lapidus A."/>
            <person name="Del Rio T.G."/>
            <person name="Tice H."/>
            <person name="Dalin E."/>
            <person name="Bruce D.C."/>
            <person name="Goodwin L."/>
            <person name="Pitluck S."/>
            <person name="Sims D."/>
            <person name="Brettin T.S."/>
            <person name="Detter J.C."/>
            <person name="Han C.S."/>
            <person name="Larimer F."/>
            <person name="Hauser L."/>
            <person name="Land M."/>
            <person name="Ivanova N."/>
            <person name="Richardson P."/>
            <person name="Cavicchioli R."/>
            <person name="DasSarma S."/>
            <person name="Woese C.R."/>
            <person name="Kyrpides N.C."/>
        </authorList>
    </citation>
    <scope>NUCLEOTIDE SEQUENCE [LARGE SCALE GENOMIC DNA]</scope>
    <source>
        <strain evidence="4">ATCC 49239 / DSM 5036 / JCM 8891 / ACAM 34</strain>
    </source>
</reference>
<name>B9LTD2_HALLT</name>
<evidence type="ECO:0000256" key="1">
    <source>
        <dbReference type="PROSITE-ProRule" id="PRU00325"/>
    </source>
</evidence>
<dbReference type="Pfam" id="PF04434">
    <property type="entry name" value="SWIM"/>
    <property type="match status" value="1"/>
</dbReference>
<dbReference type="KEGG" id="hla:Hlac_2531"/>
<evidence type="ECO:0000313" key="4">
    <source>
        <dbReference type="Proteomes" id="UP000000740"/>
    </source>
</evidence>
<sequence>MTIRPLRDRRYVVETDGGTYVVALDAGTCTCPDHAIRGSRCKHLRRVAMEVTAGSIPAPDQRIGACAVCGAETFVPFDAGGSHLCDRHAFEPGAIVRDRETGKRLIVVAVTTDRADAYRTDEGRVIAEYPTNAGYGAHEPVVEAVYADSLRPGRSVADCDRYGFPASRLTRRDD</sequence>
<dbReference type="AlphaFoldDB" id="B9LTD2"/>
<dbReference type="Proteomes" id="UP000000740">
    <property type="component" value="Chromosome 1"/>
</dbReference>
<protein>
    <submittedName>
        <fullName evidence="3">Zinc finger SWIM domain protein</fullName>
    </submittedName>
</protein>